<evidence type="ECO:0000256" key="1">
    <source>
        <dbReference type="SAM" id="Phobius"/>
    </source>
</evidence>
<accession>A0A450ZCK1</accession>
<name>A0A450ZCK1_9GAMM</name>
<keyword evidence="1" id="KW-0812">Transmembrane</keyword>
<feature type="transmembrane region" description="Helical" evidence="1">
    <location>
        <begin position="160"/>
        <end position="178"/>
    </location>
</feature>
<evidence type="ECO:0000313" key="4">
    <source>
        <dbReference type="EMBL" id="VFK51512.1"/>
    </source>
</evidence>
<keyword evidence="1" id="KW-0472">Membrane</keyword>
<feature type="transmembrane region" description="Helical" evidence="1">
    <location>
        <begin position="299"/>
        <end position="318"/>
    </location>
</feature>
<feature type="transmembrane region" description="Helical" evidence="1">
    <location>
        <begin position="207"/>
        <end position="227"/>
    </location>
</feature>
<protein>
    <submittedName>
        <fullName evidence="4">Permease of the drug/metabolite transporter (DMT) superfamily</fullName>
    </submittedName>
</protein>
<feature type="transmembrane region" description="Helical" evidence="1">
    <location>
        <begin position="67"/>
        <end position="90"/>
    </location>
</feature>
<dbReference type="AlphaFoldDB" id="A0A450ZCK1"/>
<gene>
    <name evidence="5" type="ORF">BECKTUN1418D_GA0071000_110610</name>
    <name evidence="3" type="ORF">BECKTUN1418E_GA0071001_100245</name>
    <name evidence="4" type="ORF">BECKTUN1418F_GA0071002_100243</name>
</gene>
<dbReference type="PANTHER" id="PTHR12715">
    <property type="entry name" value="TRANSPORTER, DRUG/METABOLITE EXPORTER FAMILY"/>
    <property type="match status" value="1"/>
</dbReference>
<feature type="transmembrane region" description="Helical" evidence="1">
    <location>
        <begin position="102"/>
        <end position="123"/>
    </location>
</feature>
<dbReference type="EMBL" id="CAADFV010000002">
    <property type="protein sequence ID" value="VFK50347.1"/>
    <property type="molecule type" value="Genomic_DNA"/>
</dbReference>
<dbReference type="InterPro" id="IPR052756">
    <property type="entry name" value="Alkyne_AA_exporter"/>
</dbReference>
<evidence type="ECO:0000313" key="5">
    <source>
        <dbReference type="EMBL" id="VFK59673.1"/>
    </source>
</evidence>
<feature type="domain" description="EamA" evidence="2">
    <location>
        <begin position="66"/>
        <end position="174"/>
    </location>
</feature>
<evidence type="ECO:0000313" key="3">
    <source>
        <dbReference type="EMBL" id="VFK50347.1"/>
    </source>
</evidence>
<dbReference type="InterPro" id="IPR000620">
    <property type="entry name" value="EamA_dom"/>
</dbReference>
<feature type="transmembrane region" description="Helical" evidence="1">
    <location>
        <begin position="239"/>
        <end position="262"/>
    </location>
</feature>
<dbReference type="InterPro" id="IPR037185">
    <property type="entry name" value="EmrE-like"/>
</dbReference>
<dbReference type="Pfam" id="PF00892">
    <property type="entry name" value="EamA"/>
    <property type="match status" value="2"/>
</dbReference>
<feature type="transmembrane region" description="Helical" evidence="1">
    <location>
        <begin position="184"/>
        <end position="200"/>
    </location>
</feature>
<feature type="transmembrane region" description="Helical" evidence="1">
    <location>
        <begin position="129"/>
        <end position="148"/>
    </location>
</feature>
<evidence type="ECO:0000259" key="2">
    <source>
        <dbReference type="Pfam" id="PF00892"/>
    </source>
</evidence>
<organism evidence="4">
    <name type="scientific">Candidatus Kentrum sp. TUN</name>
    <dbReference type="NCBI Taxonomy" id="2126343"/>
    <lineage>
        <taxon>Bacteria</taxon>
        <taxon>Pseudomonadati</taxon>
        <taxon>Pseudomonadota</taxon>
        <taxon>Gammaproteobacteria</taxon>
        <taxon>Candidatus Kentrum</taxon>
    </lineage>
</organism>
<dbReference type="SUPFAM" id="SSF103481">
    <property type="entry name" value="Multidrug resistance efflux transporter EmrE"/>
    <property type="match status" value="2"/>
</dbReference>
<sequence>MRNLRTVRGWFGMKPEANAGMGSDETITADSGTPSPWVVHGALLFVQLALGSLHVEAKLAMGPDYGVSPLALAMMRIAGTAAVFLPFYWFMGSARVRSWRDFGVLSILAVLGVVNNHTLYLMGLNITSPISATLLVAMIPIFTMLIVAVTGRAHPTPRQVLGAAIAFLGIAVLVGFALPKPGDTLVLLNAASFALYIVYSKDILGRLGVLTVITWVFGISTVLFLPIGMPDVLAEGPNWSAGAIWLVIYIVLVPTVFFYGANAWALRYASPGQVTVYMFLQPVIVAVLAWFQLGQEMSVQTLYAAILTMTGVGLVLTAKQQAGKK</sequence>
<proteinExistence type="predicted"/>
<dbReference type="PANTHER" id="PTHR12715:SF4">
    <property type="entry name" value="EAMA DOMAIN-CONTAINING PROTEIN"/>
    <property type="match status" value="1"/>
</dbReference>
<dbReference type="EMBL" id="CAADFY010000002">
    <property type="protein sequence ID" value="VFK51512.1"/>
    <property type="molecule type" value="Genomic_DNA"/>
</dbReference>
<feature type="transmembrane region" description="Helical" evidence="1">
    <location>
        <begin position="274"/>
        <end position="293"/>
    </location>
</feature>
<keyword evidence="1" id="KW-1133">Transmembrane helix</keyword>
<reference evidence="4" key="1">
    <citation type="submission" date="2019-02" db="EMBL/GenBank/DDBJ databases">
        <authorList>
            <person name="Gruber-Vodicka R. H."/>
            <person name="Seah K. B. B."/>
        </authorList>
    </citation>
    <scope>NUCLEOTIDE SEQUENCE</scope>
    <source>
        <strain evidence="5">BECK_BY1</strain>
        <strain evidence="3">BECK_BY2</strain>
        <strain evidence="4">BECK_BY3</strain>
    </source>
</reference>
<feature type="transmembrane region" description="Helical" evidence="1">
    <location>
        <begin position="37"/>
        <end position="55"/>
    </location>
</feature>
<dbReference type="GO" id="GO:0016020">
    <property type="term" value="C:membrane"/>
    <property type="evidence" value="ECO:0007669"/>
    <property type="project" value="InterPro"/>
</dbReference>
<dbReference type="EMBL" id="CAADFX010000106">
    <property type="protein sequence ID" value="VFK59673.1"/>
    <property type="molecule type" value="Genomic_DNA"/>
</dbReference>
<feature type="domain" description="EamA" evidence="2">
    <location>
        <begin position="181"/>
        <end position="316"/>
    </location>
</feature>